<keyword evidence="3" id="KW-1185">Reference proteome</keyword>
<name>A0AAE3E5R8_9FIRM</name>
<dbReference type="InterPro" id="IPR002686">
    <property type="entry name" value="Transposase_17"/>
</dbReference>
<evidence type="ECO:0000313" key="2">
    <source>
        <dbReference type="EMBL" id="MCC2222723.1"/>
    </source>
</evidence>
<dbReference type="EMBL" id="JAJEQN010000046">
    <property type="protein sequence ID" value="MCC2222723.1"/>
    <property type="molecule type" value="Genomic_DNA"/>
</dbReference>
<dbReference type="NCBIfam" id="NF033573">
    <property type="entry name" value="transpos_IS200"/>
    <property type="match status" value="1"/>
</dbReference>
<evidence type="ECO:0000313" key="3">
    <source>
        <dbReference type="Proteomes" id="UP001198200"/>
    </source>
</evidence>
<dbReference type="PANTHER" id="PTHR33360:SF2">
    <property type="entry name" value="TRANSPOSASE FOR INSERTION SEQUENCE ELEMENT IS200"/>
    <property type="match status" value="1"/>
</dbReference>
<dbReference type="RefSeq" id="WP_308732335.1">
    <property type="nucleotide sequence ID" value="NZ_JAJEQN010000046.1"/>
</dbReference>
<dbReference type="Gene3D" id="3.30.70.1290">
    <property type="entry name" value="Transposase IS200-like"/>
    <property type="match status" value="1"/>
</dbReference>
<dbReference type="Pfam" id="PF01797">
    <property type="entry name" value="Y1_Tnp"/>
    <property type="match status" value="1"/>
</dbReference>
<dbReference type="GO" id="GO:0003677">
    <property type="term" value="F:DNA binding"/>
    <property type="evidence" value="ECO:0007669"/>
    <property type="project" value="InterPro"/>
</dbReference>
<feature type="domain" description="Transposase IS200-like" evidence="1">
    <location>
        <begin position="11"/>
        <end position="132"/>
    </location>
</feature>
<dbReference type="GO" id="GO:0006313">
    <property type="term" value="P:DNA transposition"/>
    <property type="evidence" value="ECO:0007669"/>
    <property type="project" value="InterPro"/>
</dbReference>
<dbReference type="GO" id="GO:0004803">
    <property type="term" value="F:transposase activity"/>
    <property type="evidence" value="ECO:0007669"/>
    <property type="project" value="InterPro"/>
</dbReference>
<reference evidence="2 3" key="1">
    <citation type="submission" date="2021-10" db="EMBL/GenBank/DDBJ databases">
        <title>Anaerobic single-cell dispensing facilitates the cultivation of human gut bacteria.</title>
        <authorList>
            <person name="Afrizal A."/>
        </authorList>
    </citation>
    <scope>NUCLEOTIDE SEQUENCE [LARGE SCALE GENOMIC DNA]</scope>
    <source>
        <strain evidence="2 3">CLA-AA-H224</strain>
    </source>
</reference>
<sequence>MDDFNRKRHAVYKLTYHAVFVIKYRRKVMSKPIIEHMRQYAAHLIGQCYQGRLIELNGEPDHVHILFELPATAAPSVVVCSLKTQLSKEIRANFWDEIKDKLWNNIFWSDSYFITTTGGADIETLEKYIQDQGIEKPKRKYTKRQTKKCVKKTRT</sequence>
<proteinExistence type="predicted"/>
<dbReference type="SUPFAM" id="SSF143422">
    <property type="entry name" value="Transposase IS200-like"/>
    <property type="match status" value="1"/>
</dbReference>
<dbReference type="InterPro" id="IPR036515">
    <property type="entry name" value="Transposase_17_sf"/>
</dbReference>
<organism evidence="2 3">
    <name type="scientific">Anthropogastromicrobium aceti</name>
    <dbReference type="NCBI Taxonomy" id="2981768"/>
    <lineage>
        <taxon>Bacteria</taxon>
        <taxon>Bacillati</taxon>
        <taxon>Bacillota</taxon>
        <taxon>Clostridia</taxon>
        <taxon>Lachnospirales</taxon>
        <taxon>Lachnospiraceae</taxon>
        <taxon>Anthropogastromicrobium</taxon>
    </lineage>
</organism>
<evidence type="ECO:0000259" key="1">
    <source>
        <dbReference type="SMART" id="SM01321"/>
    </source>
</evidence>
<comment type="caution">
    <text evidence="2">The sequence shown here is derived from an EMBL/GenBank/DDBJ whole genome shotgun (WGS) entry which is preliminary data.</text>
</comment>
<dbReference type="SMART" id="SM01321">
    <property type="entry name" value="Y1_Tnp"/>
    <property type="match status" value="1"/>
</dbReference>
<gene>
    <name evidence="2" type="primary">tnpA</name>
    <name evidence="2" type="ORF">LKD48_14020</name>
</gene>
<dbReference type="Proteomes" id="UP001198200">
    <property type="component" value="Unassembled WGS sequence"/>
</dbReference>
<accession>A0AAE3E5R8</accession>
<dbReference type="PANTHER" id="PTHR33360">
    <property type="entry name" value="TRANSPOSASE FOR INSERTION SEQUENCE ELEMENT IS200"/>
    <property type="match status" value="1"/>
</dbReference>
<protein>
    <submittedName>
        <fullName evidence="2">IS200/IS605 family transposase</fullName>
    </submittedName>
</protein>
<dbReference type="AlphaFoldDB" id="A0AAE3E5R8"/>